<comment type="caution">
    <text evidence="1">The sequence shown here is derived from an EMBL/GenBank/DDBJ whole genome shotgun (WGS) entry which is preliminary data.</text>
</comment>
<accession>A0A200I383</accession>
<evidence type="ECO:0000313" key="1">
    <source>
        <dbReference type="EMBL" id="OUZ18959.1"/>
    </source>
</evidence>
<name>A0A200I383_9ENTE</name>
<dbReference type="EMBL" id="NIBL01000001">
    <property type="protein sequence ID" value="OUZ18959.1"/>
    <property type="molecule type" value="Genomic_DNA"/>
</dbReference>
<proteinExistence type="predicted"/>
<dbReference type="Proteomes" id="UP000196503">
    <property type="component" value="Unassembled WGS sequence"/>
</dbReference>
<dbReference type="AlphaFoldDB" id="A0A200I383"/>
<evidence type="ECO:0000313" key="2">
    <source>
        <dbReference type="Proteomes" id="UP000196503"/>
    </source>
</evidence>
<sequence length="135" mass="15523">MAIKNVSELIAEFTIDTLRLKYAMTHNEMVIKASTPINEEDFKKQLQEEINERIEWIAEGVAEAFNTSDEEFISNIIDDLEQKTGAFSDLNIIDTQDYLATIDLIADELADNKNFLKCYKEDLNIMHVKKCALMI</sequence>
<organism evidence="1 2">
    <name type="scientific">Enterococcus cecorum</name>
    <dbReference type="NCBI Taxonomy" id="44008"/>
    <lineage>
        <taxon>Bacteria</taxon>
        <taxon>Bacillati</taxon>
        <taxon>Bacillota</taxon>
        <taxon>Bacilli</taxon>
        <taxon>Lactobacillales</taxon>
        <taxon>Enterococcaceae</taxon>
        <taxon>Enterococcus</taxon>
    </lineage>
</organism>
<reference evidence="1 2" key="1">
    <citation type="submission" date="2017-05" db="EMBL/GenBank/DDBJ databases">
        <title>The Genome Sequence of Enterococcus faecium 2D5_DIV0622.</title>
        <authorList>
            <consortium name="The Broad Institute Genomics Platform"/>
            <consortium name="The Broad Institute Genomic Center for Infectious Diseases"/>
            <person name="Earl A."/>
            <person name="Manson A."/>
            <person name="Schwartman J."/>
            <person name="Gilmore M."/>
            <person name="Abouelleil A."/>
            <person name="Cao P."/>
            <person name="Chapman S."/>
            <person name="Cusick C."/>
            <person name="Shea T."/>
            <person name="Young S."/>
            <person name="Neafsey D."/>
            <person name="Nusbaum C."/>
            <person name="Birren B."/>
        </authorList>
    </citation>
    <scope>NUCLEOTIDE SEQUENCE [LARGE SCALE GENOMIC DNA]</scope>
    <source>
        <strain evidence="1 2">2D5_DIV0622</strain>
    </source>
</reference>
<protein>
    <submittedName>
        <fullName evidence="1">Uncharacterized protein</fullName>
    </submittedName>
</protein>
<dbReference type="RefSeq" id="WP_087662905.1">
    <property type="nucleotide sequence ID" value="NZ_NIBL01000001.1"/>
</dbReference>
<gene>
    <name evidence="1" type="ORF">A5869_000607</name>
</gene>